<proteinExistence type="predicted"/>
<dbReference type="AlphaFoldDB" id="A0A1Y2H564"/>
<evidence type="ECO:0000313" key="2">
    <source>
        <dbReference type="Proteomes" id="UP000193411"/>
    </source>
</evidence>
<reference evidence="1 2" key="1">
    <citation type="submission" date="2016-07" db="EMBL/GenBank/DDBJ databases">
        <title>Pervasive Adenine N6-methylation of Active Genes in Fungi.</title>
        <authorList>
            <consortium name="DOE Joint Genome Institute"/>
            <person name="Mondo S.J."/>
            <person name="Dannebaum R.O."/>
            <person name="Kuo R.C."/>
            <person name="Labutti K."/>
            <person name="Haridas S."/>
            <person name="Kuo A."/>
            <person name="Salamov A."/>
            <person name="Ahrendt S.R."/>
            <person name="Lipzen A."/>
            <person name="Sullivan W."/>
            <person name="Andreopoulos W.B."/>
            <person name="Clum A."/>
            <person name="Lindquist E."/>
            <person name="Daum C."/>
            <person name="Ramamoorthy G.K."/>
            <person name="Gryganskyi A."/>
            <person name="Culley D."/>
            <person name="Magnuson J.K."/>
            <person name="James T.Y."/>
            <person name="O'Malley M.A."/>
            <person name="Stajich J.E."/>
            <person name="Spatafora J.W."/>
            <person name="Visel A."/>
            <person name="Grigoriev I.V."/>
        </authorList>
    </citation>
    <scope>NUCLEOTIDE SEQUENCE [LARGE SCALE GENOMIC DNA]</scope>
    <source>
        <strain evidence="1 2">PL171</strain>
    </source>
</reference>
<dbReference type="EMBL" id="MCFL01000133">
    <property type="protein sequence ID" value="ORZ29710.1"/>
    <property type="molecule type" value="Genomic_DNA"/>
</dbReference>
<keyword evidence="2" id="KW-1185">Reference proteome</keyword>
<organism evidence="1 2">
    <name type="scientific">Catenaria anguillulae PL171</name>
    <dbReference type="NCBI Taxonomy" id="765915"/>
    <lineage>
        <taxon>Eukaryota</taxon>
        <taxon>Fungi</taxon>
        <taxon>Fungi incertae sedis</taxon>
        <taxon>Blastocladiomycota</taxon>
        <taxon>Blastocladiomycetes</taxon>
        <taxon>Blastocladiales</taxon>
        <taxon>Catenariaceae</taxon>
        <taxon>Catenaria</taxon>
    </lineage>
</organism>
<name>A0A1Y2H564_9FUNG</name>
<gene>
    <name evidence="1" type="ORF">BCR44DRAFT_1046739</name>
</gene>
<dbReference type="Proteomes" id="UP000193411">
    <property type="component" value="Unassembled WGS sequence"/>
</dbReference>
<evidence type="ECO:0000313" key="1">
    <source>
        <dbReference type="EMBL" id="ORZ29710.1"/>
    </source>
</evidence>
<protein>
    <submittedName>
        <fullName evidence="1">Uncharacterized protein</fullName>
    </submittedName>
</protein>
<sequence length="65" mass="7608">MTCECMCTNKERIMEGYVHGASGRTNRPIWTRIGEESHEYHVAKKTLHDDDCLYCGYRMTLSLKH</sequence>
<accession>A0A1Y2H564</accession>
<comment type="caution">
    <text evidence="1">The sequence shown here is derived from an EMBL/GenBank/DDBJ whole genome shotgun (WGS) entry which is preliminary data.</text>
</comment>